<organism evidence="1 2">
    <name type="scientific">Peronosclerospora sorghi</name>
    <dbReference type="NCBI Taxonomy" id="230839"/>
    <lineage>
        <taxon>Eukaryota</taxon>
        <taxon>Sar</taxon>
        <taxon>Stramenopiles</taxon>
        <taxon>Oomycota</taxon>
        <taxon>Peronosporomycetes</taxon>
        <taxon>Peronosporales</taxon>
        <taxon>Peronosporaceae</taxon>
        <taxon>Peronosclerospora</taxon>
    </lineage>
</organism>
<comment type="caution">
    <text evidence="1">The sequence shown here is derived from an EMBL/GenBank/DDBJ whole genome shotgun (WGS) entry which is preliminary data.</text>
</comment>
<proteinExistence type="predicted"/>
<gene>
    <name evidence="1" type="ORF">PsorP6_009731</name>
</gene>
<accession>A0ACC0W029</accession>
<evidence type="ECO:0000313" key="1">
    <source>
        <dbReference type="EMBL" id="KAI9911458.1"/>
    </source>
</evidence>
<protein>
    <submittedName>
        <fullName evidence="1">Uncharacterized protein</fullName>
    </submittedName>
</protein>
<dbReference type="EMBL" id="CM047584">
    <property type="protein sequence ID" value="KAI9911458.1"/>
    <property type="molecule type" value="Genomic_DNA"/>
</dbReference>
<dbReference type="Proteomes" id="UP001163321">
    <property type="component" value="Chromosome 5"/>
</dbReference>
<name>A0ACC0W029_9STRA</name>
<reference evidence="1 2" key="1">
    <citation type="journal article" date="2022" name="bioRxiv">
        <title>The genome of the oomycete Peronosclerospora sorghi, a cosmopolitan pathogen of maize and sorghum, is inflated with dispersed pseudogenes.</title>
        <authorList>
            <person name="Fletcher K."/>
            <person name="Martin F."/>
            <person name="Isakeit T."/>
            <person name="Cavanaugh K."/>
            <person name="Magill C."/>
            <person name="Michelmore R."/>
        </authorList>
    </citation>
    <scope>NUCLEOTIDE SEQUENCE [LARGE SCALE GENOMIC DNA]</scope>
    <source>
        <strain evidence="1">P6</strain>
    </source>
</reference>
<evidence type="ECO:0000313" key="2">
    <source>
        <dbReference type="Proteomes" id="UP001163321"/>
    </source>
</evidence>
<sequence>MHVTREPPSGTGHFLYPRPAHDRPFACPLSTCDGRIHRKFTLHEHLKTHTGEQPHACPVDGCGKRFSTSGNLTRHRKVHTMHRHPCPTPHCARDFTSRDKLARHLNVHLARTPHTCTIDGCYKTFSTAGNLTRHRRTRHHAVPTSDGRARRRAPAPPHHVFKTLSFAEHLRPFPMQELHPVVPGALLVKTPVWSAFPLLEEDATSDSSRDAPRFSDQDVRDLLDCLSVESPARVAIQKVGGRDHS</sequence>
<keyword evidence="2" id="KW-1185">Reference proteome</keyword>